<dbReference type="Gene3D" id="3.40.190.290">
    <property type="match status" value="1"/>
</dbReference>
<dbReference type="PROSITE" id="PS50931">
    <property type="entry name" value="HTH_LYSR"/>
    <property type="match status" value="1"/>
</dbReference>
<gene>
    <name evidence="6" type="ORF">E5986_00015</name>
</gene>
<evidence type="ECO:0000256" key="2">
    <source>
        <dbReference type="ARBA" id="ARBA00023015"/>
    </source>
</evidence>
<dbReference type="InterPro" id="IPR005119">
    <property type="entry name" value="LysR_subst-bd"/>
</dbReference>
<keyword evidence="3" id="KW-0238">DNA-binding</keyword>
<dbReference type="PANTHER" id="PTHR30346:SF28">
    <property type="entry name" value="HTH-TYPE TRANSCRIPTIONAL REGULATOR CYNR"/>
    <property type="match status" value="1"/>
</dbReference>
<evidence type="ECO:0000313" key="6">
    <source>
        <dbReference type="EMBL" id="THG38724.1"/>
    </source>
</evidence>
<feature type="domain" description="HTH lysR-type" evidence="5">
    <location>
        <begin position="1"/>
        <end position="58"/>
    </location>
</feature>
<evidence type="ECO:0000256" key="4">
    <source>
        <dbReference type="ARBA" id="ARBA00023163"/>
    </source>
</evidence>
<evidence type="ECO:0000256" key="3">
    <source>
        <dbReference type="ARBA" id="ARBA00023125"/>
    </source>
</evidence>
<keyword evidence="2" id="KW-0805">Transcription regulation</keyword>
<dbReference type="InterPro" id="IPR000847">
    <property type="entry name" value="LysR_HTH_N"/>
</dbReference>
<dbReference type="AlphaFoldDB" id="A0A4S4G6I1"/>
<dbReference type="Pfam" id="PF00126">
    <property type="entry name" value="HTH_1"/>
    <property type="match status" value="1"/>
</dbReference>
<evidence type="ECO:0000256" key="1">
    <source>
        <dbReference type="ARBA" id="ARBA00009437"/>
    </source>
</evidence>
<name>A0A4S4G6I1_9ACTN</name>
<organism evidence="6 7">
    <name type="scientific">Adlercreutzia caecimuris</name>
    <dbReference type="NCBI Taxonomy" id="671266"/>
    <lineage>
        <taxon>Bacteria</taxon>
        <taxon>Bacillati</taxon>
        <taxon>Actinomycetota</taxon>
        <taxon>Coriobacteriia</taxon>
        <taxon>Eggerthellales</taxon>
        <taxon>Eggerthellaceae</taxon>
        <taxon>Adlercreutzia</taxon>
    </lineage>
</organism>
<dbReference type="EMBL" id="SSTJ01000001">
    <property type="protein sequence ID" value="THG38724.1"/>
    <property type="molecule type" value="Genomic_DNA"/>
</dbReference>
<keyword evidence="4" id="KW-0804">Transcription</keyword>
<dbReference type="Gene3D" id="1.10.10.10">
    <property type="entry name" value="Winged helix-like DNA-binding domain superfamily/Winged helix DNA-binding domain"/>
    <property type="match status" value="1"/>
</dbReference>
<dbReference type="SUPFAM" id="SSF46785">
    <property type="entry name" value="Winged helix' DNA-binding domain"/>
    <property type="match status" value="1"/>
</dbReference>
<dbReference type="Pfam" id="PF03466">
    <property type="entry name" value="LysR_substrate"/>
    <property type="match status" value="1"/>
</dbReference>
<dbReference type="PANTHER" id="PTHR30346">
    <property type="entry name" value="TRANSCRIPTIONAL DUAL REGULATOR HCAR-RELATED"/>
    <property type="match status" value="1"/>
</dbReference>
<dbReference type="GO" id="GO:0032993">
    <property type="term" value="C:protein-DNA complex"/>
    <property type="evidence" value="ECO:0007669"/>
    <property type="project" value="TreeGrafter"/>
</dbReference>
<dbReference type="GO" id="GO:0003700">
    <property type="term" value="F:DNA-binding transcription factor activity"/>
    <property type="evidence" value="ECO:0007669"/>
    <property type="project" value="InterPro"/>
</dbReference>
<accession>A0A4S4G6I1</accession>
<evidence type="ECO:0000313" key="7">
    <source>
        <dbReference type="Proteomes" id="UP000308978"/>
    </source>
</evidence>
<comment type="caution">
    <text evidence="6">The sequence shown here is derived from an EMBL/GenBank/DDBJ whole genome shotgun (WGS) entry which is preliminary data.</text>
</comment>
<dbReference type="CDD" id="cd05466">
    <property type="entry name" value="PBP2_LTTR_substrate"/>
    <property type="match status" value="1"/>
</dbReference>
<reference evidence="6 7" key="1">
    <citation type="submission" date="2019-04" db="EMBL/GenBank/DDBJ databases">
        <title>Microbes associate with the intestines of laboratory mice.</title>
        <authorList>
            <person name="Navarre W."/>
            <person name="Wong E."/>
            <person name="Huang K.C."/>
            <person name="Tropini C."/>
            <person name="Ng K."/>
            <person name="Yu B."/>
        </authorList>
    </citation>
    <scope>NUCLEOTIDE SEQUENCE [LARGE SCALE GENOMIC DNA]</scope>
    <source>
        <strain evidence="6 7">NM80_B27</strain>
    </source>
</reference>
<comment type="similarity">
    <text evidence="1">Belongs to the LysR transcriptional regulatory family.</text>
</comment>
<dbReference type="GO" id="GO:0003677">
    <property type="term" value="F:DNA binding"/>
    <property type="evidence" value="ECO:0007669"/>
    <property type="project" value="UniProtKB-KW"/>
</dbReference>
<proteinExistence type="inferred from homology"/>
<dbReference type="Proteomes" id="UP000308978">
    <property type="component" value="Unassembled WGS sequence"/>
</dbReference>
<sequence>MNIQQLRYIVAAIRLGGHASAARSLVISPQAISKAVSNAERHYRRKLFTREGRGVRPTAFALRFAAEAESVLARFDELEHFGQNLSPETDKPSTLSIALAVTPYRGRVFPEKHISAFLDDHPKIQGNILRHPSDTCIQALEQHVVDCAIILGAHSKGNYLNKHLTTISLVALLHRDHRLTGKKCLSLEDLLSVTVAYPDDIRTVYAGINSCFRSHGLPIPHYRQVPPLKKEILGFLSRGGVVLSAPDNPLVASNLNLTTAPIAHHQAITIPVCITFDGNSNNPQIQLFWQYLASLS</sequence>
<dbReference type="InterPro" id="IPR036388">
    <property type="entry name" value="WH-like_DNA-bd_sf"/>
</dbReference>
<evidence type="ECO:0000259" key="5">
    <source>
        <dbReference type="PROSITE" id="PS50931"/>
    </source>
</evidence>
<protein>
    <submittedName>
        <fullName evidence="6">LysR family transcriptional regulator</fullName>
    </submittedName>
</protein>
<dbReference type="RefSeq" id="WP_136432273.1">
    <property type="nucleotide sequence ID" value="NZ_SSTJ01000001.1"/>
</dbReference>
<dbReference type="InterPro" id="IPR036390">
    <property type="entry name" value="WH_DNA-bd_sf"/>
</dbReference>
<dbReference type="SUPFAM" id="SSF53850">
    <property type="entry name" value="Periplasmic binding protein-like II"/>
    <property type="match status" value="1"/>
</dbReference>